<keyword evidence="1" id="KW-0732">Signal</keyword>
<feature type="chain" id="PRO_5035221164" evidence="1">
    <location>
        <begin position="20"/>
        <end position="223"/>
    </location>
</feature>
<dbReference type="EMBL" id="JAGQFT010000239">
    <property type="protein sequence ID" value="MBR0564103.1"/>
    <property type="molecule type" value="Genomic_DNA"/>
</dbReference>
<name>A0A8J7VY99_9GAMM</name>
<feature type="signal peptide" evidence="1">
    <location>
        <begin position="1"/>
        <end position="19"/>
    </location>
</feature>
<evidence type="ECO:0000313" key="2">
    <source>
        <dbReference type="EMBL" id="MBR0564103.1"/>
    </source>
</evidence>
<protein>
    <submittedName>
        <fullName evidence="2">Methylamine utilization protein</fullName>
    </submittedName>
</protein>
<dbReference type="InterPro" id="IPR034242">
    <property type="entry name" value="MauL"/>
</dbReference>
<proteinExistence type="predicted"/>
<evidence type="ECO:0000256" key="1">
    <source>
        <dbReference type="SAM" id="SignalP"/>
    </source>
</evidence>
<dbReference type="CDD" id="cd04221">
    <property type="entry name" value="MauL"/>
    <property type="match status" value="1"/>
</dbReference>
<dbReference type="InterPro" id="IPR013784">
    <property type="entry name" value="Carb-bd-like_fold"/>
</dbReference>
<dbReference type="SUPFAM" id="SSF49503">
    <property type="entry name" value="Cupredoxins"/>
    <property type="match status" value="1"/>
</dbReference>
<dbReference type="GO" id="GO:0030246">
    <property type="term" value="F:carbohydrate binding"/>
    <property type="evidence" value="ECO:0007669"/>
    <property type="project" value="InterPro"/>
</dbReference>
<sequence length="223" mass="24083">MLRIVVVFIASVLAAAAAAAELEVQVLDADDAQPLADAVISLHPASGAPAVAPGDAVVDQRDSTFGPHVLAVTRGSRVRFPNSDNVLHQVYSFSEAKRFELPLYSGQPPKSVHFPDAGVVALGCNIHDQMSAFIVVLDTPYHAVTDADGRARIKAPAGDYRLETWHERLQGGQAVARPLRVDGTQVEPVEVSLALAPPPPPRIQDPRLRALQDRFRSLKNDRR</sequence>
<dbReference type="Gene3D" id="2.60.40.420">
    <property type="entry name" value="Cupredoxins - blue copper proteins"/>
    <property type="match status" value="1"/>
</dbReference>
<dbReference type="AlphaFoldDB" id="A0A8J7VY99"/>
<gene>
    <name evidence="2" type="ORF">KB893_16585</name>
</gene>
<dbReference type="SUPFAM" id="SSF49452">
    <property type="entry name" value="Starch-binding domain-like"/>
    <property type="match status" value="1"/>
</dbReference>
<reference evidence="2" key="1">
    <citation type="submission" date="2021-04" db="EMBL/GenBank/DDBJ databases">
        <authorList>
            <person name="Karlyshev A.V."/>
        </authorList>
    </citation>
    <scope>NUCLEOTIDE SEQUENCE</scope>
    <source>
        <strain evidence="2">LMG 29479</strain>
    </source>
</reference>
<dbReference type="InterPro" id="IPR008972">
    <property type="entry name" value="Cupredoxin"/>
</dbReference>
<comment type="caution">
    <text evidence="2">The sequence shown here is derived from an EMBL/GenBank/DDBJ whole genome shotgun (WGS) entry which is preliminary data.</text>
</comment>
<accession>A0A8J7VY99</accession>
<organism evidence="2">
    <name type="scientific">Coralloluteibacterium stylophorae</name>
    <dbReference type="NCBI Taxonomy" id="1776034"/>
    <lineage>
        <taxon>Bacteria</taxon>
        <taxon>Pseudomonadati</taxon>
        <taxon>Pseudomonadota</taxon>
        <taxon>Gammaproteobacteria</taxon>
        <taxon>Lysobacterales</taxon>
        <taxon>Lysobacteraceae</taxon>
        <taxon>Coralloluteibacterium</taxon>
    </lineage>
</organism>